<evidence type="ECO:0000313" key="5">
    <source>
        <dbReference type="EMBL" id="OGE41371.1"/>
    </source>
</evidence>
<dbReference type="InterPro" id="IPR036390">
    <property type="entry name" value="WH_DNA-bd_sf"/>
</dbReference>
<dbReference type="GO" id="GO:0003677">
    <property type="term" value="F:DNA binding"/>
    <property type="evidence" value="ECO:0007669"/>
    <property type="project" value="UniProtKB-KW"/>
</dbReference>
<dbReference type="SUPFAM" id="SSF46785">
    <property type="entry name" value="Winged helix' DNA-binding domain"/>
    <property type="match status" value="1"/>
</dbReference>
<keyword evidence="2" id="KW-0238">DNA-binding</keyword>
<dbReference type="EMBL" id="MFDD01000002">
    <property type="protein sequence ID" value="OGE41371.1"/>
    <property type="molecule type" value="Genomic_DNA"/>
</dbReference>
<dbReference type="PANTHER" id="PTHR42756:SF1">
    <property type="entry name" value="TRANSCRIPTIONAL REPRESSOR OF EMRAB OPERON"/>
    <property type="match status" value="1"/>
</dbReference>
<keyword evidence="1" id="KW-0805">Transcription regulation</keyword>
<dbReference type="Pfam" id="PF01047">
    <property type="entry name" value="MarR"/>
    <property type="match status" value="1"/>
</dbReference>
<dbReference type="PRINTS" id="PR00598">
    <property type="entry name" value="HTHMARR"/>
</dbReference>
<dbReference type="GO" id="GO:0003700">
    <property type="term" value="F:DNA-binding transcription factor activity"/>
    <property type="evidence" value="ECO:0007669"/>
    <property type="project" value="InterPro"/>
</dbReference>
<gene>
    <name evidence="5" type="ORF">A3D25_02495</name>
</gene>
<dbReference type="InterPro" id="IPR000835">
    <property type="entry name" value="HTH_MarR-typ"/>
</dbReference>
<reference evidence="5 6" key="1">
    <citation type="journal article" date="2016" name="Nat. Commun.">
        <title>Thousands of microbial genomes shed light on interconnected biogeochemical processes in an aquifer system.</title>
        <authorList>
            <person name="Anantharaman K."/>
            <person name="Brown C.T."/>
            <person name="Hug L.A."/>
            <person name="Sharon I."/>
            <person name="Castelle C.J."/>
            <person name="Probst A.J."/>
            <person name="Thomas B.C."/>
            <person name="Singh A."/>
            <person name="Wilkins M.J."/>
            <person name="Karaoz U."/>
            <person name="Brodie E.L."/>
            <person name="Williams K.H."/>
            <person name="Hubbard S.S."/>
            <person name="Banfield J.F."/>
        </authorList>
    </citation>
    <scope>NUCLEOTIDE SEQUENCE [LARGE SCALE GENOMIC DNA]</scope>
</reference>
<dbReference type="PROSITE" id="PS50995">
    <property type="entry name" value="HTH_MARR_2"/>
    <property type="match status" value="1"/>
</dbReference>
<evidence type="ECO:0000256" key="1">
    <source>
        <dbReference type="ARBA" id="ARBA00023015"/>
    </source>
</evidence>
<evidence type="ECO:0000256" key="2">
    <source>
        <dbReference type="ARBA" id="ARBA00023125"/>
    </source>
</evidence>
<accession>A0A1F5KL77</accession>
<protein>
    <recommendedName>
        <fullName evidence="4">HTH marR-type domain-containing protein</fullName>
    </recommendedName>
</protein>
<dbReference type="SMART" id="SM00347">
    <property type="entry name" value="HTH_MARR"/>
    <property type="match status" value="1"/>
</dbReference>
<dbReference type="Gene3D" id="1.10.10.10">
    <property type="entry name" value="Winged helix-like DNA-binding domain superfamily/Winged helix DNA-binding domain"/>
    <property type="match status" value="1"/>
</dbReference>
<evidence type="ECO:0000256" key="3">
    <source>
        <dbReference type="ARBA" id="ARBA00023163"/>
    </source>
</evidence>
<name>A0A1F5KL77_9BACT</name>
<dbReference type="Proteomes" id="UP000177328">
    <property type="component" value="Unassembled WGS sequence"/>
</dbReference>
<proteinExistence type="predicted"/>
<evidence type="ECO:0000313" key="6">
    <source>
        <dbReference type="Proteomes" id="UP000177328"/>
    </source>
</evidence>
<dbReference type="AlphaFoldDB" id="A0A1F5KL77"/>
<organism evidence="5 6">
    <name type="scientific">Candidatus Daviesbacteria bacterium RIFCSPHIGHO2_02_FULL_43_12</name>
    <dbReference type="NCBI Taxonomy" id="1797776"/>
    <lineage>
        <taxon>Bacteria</taxon>
        <taxon>Candidatus Daviesiibacteriota</taxon>
    </lineage>
</organism>
<dbReference type="InterPro" id="IPR036388">
    <property type="entry name" value="WH-like_DNA-bd_sf"/>
</dbReference>
<evidence type="ECO:0000259" key="4">
    <source>
        <dbReference type="PROSITE" id="PS50995"/>
    </source>
</evidence>
<dbReference type="PANTHER" id="PTHR42756">
    <property type="entry name" value="TRANSCRIPTIONAL REGULATOR, MARR"/>
    <property type="match status" value="1"/>
</dbReference>
<comment type="caution">
    <text evidence="5">The sequence shown here is derived from an EMBL/GenBank/DDBJ whole genome shotgun (WGS) entry which is preliminary data.</text>
</comment>
<keyword evidence="3" id="KW-0804">Transcription</keyword>
<sequence>MTTAFNIENFITNLYKLSREFRRQPHLEEDYLNISPLQLHTLVFIKESSQPSMSQVSSYLGVALPTATKLIERLVDQNILERMADPGDRRITKIALTEKGREVLQLFKRKKIAQLKVVLALLSEEEQKTLYNLTLKMLAGVEKPK</sequence>
<feature type="domain" description="HTH marR-type" evidence="4">
    <location>
        <begin position="7"/>
        <end position="139"/>
    </location>
</feature>